<dbReference type="AlphaFoldDB" id="A0AAX1TMY2"/>
<name>A0AAX1TMY2_9FUSO</name>
<keyword evidence="2" id="KW-0732">Signal</keyword>
<dbReference type="KEGG" id="ful:C4N20_15150"/>
<dbReference type="Gene3D" id="1.10.287.1700">
    <property type="match status" value="1"/>
</dbReference>
<dbReference type="Proteomes" id="UP000249008">
    <property type="component" value="Chromosome 1"/>
</dbReference>
<sequence>MKKLLVAGTILLSASAFSTGVTAEFESRFNTLEQEYKMLMQKEDERYNSEKQIAETAKATLAKQRELYNQISTKSAKLGQIKDVKFYKEQYGELAKKYQDALRELEGQMKEQESIINRFQQLQAVKEGK</sequence>
<evidence type="ECO:0000313" key="4">
    <source>
        <dbReference type="Proteomes" id="UP000249008"/>
    </source>
</evidence>
<dbReference type="GeneID" id="78456163"/>
<organism evidence="3 4">
    <name type="scientific">Fusobacterium ulcerans</name>
    <dbReference type="NCBI Taxonomy" id="861"/>
    <lineage>
        <taxon>Bacteria</taxon>
        <taxon>Fusobacteriati</taxon>
        <taxon>Fusobacteriota</taxon>
        <taxon>Fusobacteriia</taxon>
        <taxon>Fusobacteriales</taxon>
        <taxon>Fusobacteriaceae</taxon>
        <taxon>Fusobacterium</taxon>
    </lineage>
</organism>
<feature type="coiled-coil region" evidence="1">
    <location>
        <begin position="84"/>
        <end position="122"/>
    </location>
</feature>
<gene>
    <name evidence="3" type="ORF">NCTC12112_01606</name>
</gene>
<protein>
    <submittedName>
        <fullName evidence="3">Adhesion protein FadA</fullName>
    </submittedName>
</protein>
<dbReference type="InterPro" id="IPR053716">
    <property type="entry name" value="Flag_assembly_chemotaxis_eff"/>
</dbReference>
<feature type="signal peptide" evidence="2">
    <location>
        <begin position="1"/>
        <end position="18"/>
    </location>
</feature>
<evidence type="ECO:0000256" key="2">
    <source>
        <dbReference type="SAM" id="SignalP"/>
    </source>
</evidence>
<reference evidence="3 4" key="1">
    <citation type="submission" date="2018-06" db="EMBL/GenBank/DDBJ databases">
        <authorList>
            <consortium name="Pathogen Informatics"/>
            <person name="Doyle S."/>
        </authorList>
    </citation>
    <scope>NUCLEOTIDE SEQUENCE [LARGE SCALE GENOMIC DNA]</scope>
    <source>
        <strain evidence="3 4">NCTC12112</strain>
    </source>
</reference>
<dbReference type="EMBL" id="LS483487">
    <property type="protein sequence ID" value="SQJ02785.1"/>
    <property type="molecule type" value="Genomic_DNA"/>
</dbReference>
<dbReference type="RefSeq" id="WP_005977075.1">
    <property type="nucleotide sequence ID" value="NZ_BAABXY010000001.1"/>
</dbReference>
<evidence type="ECO:0000256" key="1">
    <source>
        <dbReference type="SAM" id="Coils"/>
    </source>
</evidence>
<keyword evidence="1" id="KW-0175">Coiled coil</keyword>
<accession>A0AAX1TMY2</accession>
<proteinExistence type="predicted"/>
<feature type="chain" id="PRO_5043298082" evidence="2">
    <location>
        <begin position="19"/>
        <end position="129"/>
    </location>
</feature>
<evidence type="ECO:0000313" key="3">
    <source>
        <dbReference type="EMBL" id="SQJ02785.1"/>
    </source>
</evidence>
<dbReference type="Pfam" id="PF09403">
    <property type="entry name" value="FadA"/>
    <property type="match status" value="1"/>
</dbReference>
<dbReference type="InterPro" id="IPR018543">
    <property type="entry name" value="Adhesion_FadA"/>
</dbReference>